<comment type="function">
    <text evidence="5">May regulate the disassembly of focal adhesions. Did not bind receptor-like tyrosine phosphatases type 2A.</text>
</comment>
<dbReference type="FunFam" id="1.10.150.50:FF:000007">
    <property type="entry name" value="Liprin-beta-1 isoform 1"/>
    <property type="match status" value="1"/>
</dbReference>
<dbReference type="PANTHER" id="PTHR12587:SF18">
    <property type="entry name" value="LIPRIN-BETA-2"/>
    <property type="match status" value="1"/>
</dbReference>
<dbReference type="Ensembl" id="ENSSHBT00005025842.1">
    <property type="protein sequence ID" value="ENSSHBP00005021679.1"/>
    <property type="gene ID" value="ENSSHBG00005017045.1"/>
</dbReference>
<name>A0A672V1U2_STRHB</name>
<reference evidence="9" key="2">
    <citation type="submission" date="2025-08" db="UniProtKB">
        <authorList>
            <consortium name="Ensembl"/>
        </authorList>
    </citation>
    <scope>IDENTIFICATION</scope>
</reference>
<comment type="similarity">
    <text evidence="1">Belongs to the liprin family. Liprin-beta subfamily.</text>
</comment>
<feature type="coiled-coil region" evidence="6">
    <location>
        <begin position="23"/>
        <end position="102"/>
    </location>
</feature>
<feature type="region of interest" description="Disordered" evidence="7">
    <location>
        <begin position="543"/>
        <end position="576"/>
    </location>
</feature>
<feature type="compositionally biased region" description="Polar residues" evidence="7">
    <location>
        <begin position="545"/>
        <end position="555"/>
    </location>
</feature>
<dbReference type="InterPro" id="IPR037618">
    <property type="entry name" value="LIPB1/2_SAM_2nd"/>
</dbReference>
<dbReference type="GO" id="GO:0048786">
    <property type="term" value="C:presynaptic active zone"/>
    <property type="evidence" value="ECO:0007669"/>
    <property type="project" value="TreeGrafter"/>
</dbReference>
<dbReference type="SUPFAM" id="SSF47769">
    <property type="entry name" value="SAM/Pointed domain"/>
    <property type="match status" value="3"/>
</dbReference>
<dbReference type="GO" id="GO:0005829">
    <property type="term" value="C:cytosol"/>
    <property type="evidence" value="ECO:0007669"/>
    <property type="project" value="UniProtKB-ARBA"/>
</dbReference>
<dbReference type="InterPro" id="IPR001660">
    <property type="entry name" value="SAM"/>
</dbReference>
<evidence type="ECO:0000256" key="3">
    <source>
        <dbReference type="ARBA" id="ARBA00022737"/>
    </source>
</evidence>
<evidence type="ECO:0000256" key="5">
    <source>
        <dbReference type="ARBA" id="ARBA00060046"/>
    </source>
</evidence>
<dbReference type="GO" id="GO:0007528">
    <property type="term" value="P:neuromuscular junction development"/>
    <property type="evidence" value="ECO:0007669"/>
    <property type="project" value="TreeGrafter"/>
</dbReference>
<dbReference type="Pfam" id="PF07647">
    <property type="entry name" value="SAM_2"/>
    <property type="match status" value="1"/>
</dbReference>
<keyword evidence="10" id="KW-1185">Reference proteome</keyword>
<dbReference type="Pfam" id="PF00536">
    <property type="entry name" value="SAM_1"/>
    <property type="match status" value="2"/>
</dbReference>
<dbReference type="InterPro" id="IPR029515">
    <property type="entry name" value="Liprin"/>
</dbReference>
<dbReference type="AlphaFoldDB" id="A0A672V1U2"/>
<gene>
    <name evidence="9" type="primary">PPFIBP2</name>
</gene>
<evidence type="ECO:0000256" key="4">
    <source>
        <dbReference type="ARBA" id="ARBA00023054"/>
    </source>
</evidence>
<evidence type="ECO:0000313" key="10">
    <source>
        <dbReference type="Proteomes" id="UP000472266"/>
    </source>
</evidence>
<dbReference type="CDD" id="cd09566">
    <property type="entry name" value="SAM_liprin-beta1_2_repeat2"/>
    <property type="match status" value="1"/>
</dbReference>
<accession>A0A672V1U2</accession>
<feature type="domain" description="SAM" evidence="8">
    <location>
        <begin position="420"/>
        <end position="451"/>
    </location>
</feature>
<dbReference type="SMART" id="SM00454">
    <property type="entry name" value="SAM"/>
    <property type="match status" value="3"/>
</dbReference>
<evidence type="ECO:0000259" key="8">
    <source>
        <dbReference type="PROSITE" id="PS50105"/>
    </source>
</evidence>
<dbReference type="CDD" id="cd09569">
    <property type="entry name" value="SAM_liprin-beta1_2_repeat3"/>
    <property type="match status" value="1"/>
</dbReference>
<evidence type="ECO:0000256" key="2">
    <source>
        <dbReference type="ARBA" id="ARBA00022553"/>
    </source>
</evidence>
<dbReference type="InterPro" id="IPR013761">
    <property type="entry name" value="SAM/pointed_sf"/>
</dbReference>
<feature type="domain" description="SAM" evidence="8">
    <location>
        <begin position="260"/>
        <end position="324"/>
    </location>
</feature>
<dbReference type="InterPro" id="IPR037619">
    <property type="entry name" value="LIPB1/2_SAM_3rd"/>
</dbReference>
<evidence type="ECO:0000313" key="9">
    <source>
        <dbReference type="Ensembl" id="ENSSHBP00005021679.1"/>
    </source>
</evidence>
<protein>
    <submittedName>
        <fullName evidence="9">PPFIA binding protein 2</fullName>
    </submittedName>
</protein>
<dbReference type="Pfam" id="PF26022">
    <property type="entry name" value="CC_Liprin_beta"/>
    <property type="match status" value="1"/>
</dbReference>
<feature type="coiled-coil region" evidence="6">
    <location>
        <begin position="126"/>
        <end position="153"/>
    </location>
</feature>
<dbReference type="FunFam" id="1.10.150.50:FF:000017">
    <property type="entry name" value="Liprin-beta-1 isoform 1"/>
    <property type="match status" value="1"/>
</dbReference>
<reference evidence="9 10" key="1">
    <citation type="submission" date="2019-11" db="EMBL/GenBank/DDBJ databases">
        <title>Strigops habroptila (kakapo) genome, bStrHab1, primary haplotype, v2.</title>
        <authorList>
            <person name="Jarvis E.D."/>
            <person name="Howard J."/>
            <person name="Rhie A."/>
            <person name="Phillippy A."/>
            <person name="Korlach J."/>
            <person name="Digby A."/>
            <person name="Iorns D."/>
            <person name="Eason D."/>
            <person name="Robertson B."/>
            <person name="Raemaekers T."/>
            <person name="Howe K."/>
            <person name="Lewin H."/>
            <person name="Damas J."/>
            <person name="Hastie A."/>
            <person name="Tracey A."/>
            <person name="Chow W."/>
            <person name="Fedrigo O."/>
        </authorList>
    </citation>
    <scope>NUCLEOTIDE SEQUENCE [LARGE SCALE GENOMIC DNA]</scope>
</reference>
<feature type="compositionally biased region" description="Polar residues" evidence="7">
    <location>
        <begin position="178"/>
        <end position="192"/>
    </location>
</feature>
<evidence type="ECO:0000256" key="1">
    <source>
        <dbReference type="ARBA" id="ARBA00007547"/>
    </source>
</evidence>
<dbReference type="GeneTree" id="ENSGT01050000244951"/>
<proteinExistence type="inferred from homology"/>
<reference evidence="9" key="3">
    <citation type="submission" date="2025-09" db="UniProtKB">
        <authorList>
            <consortium name="Ensembl"/>
        </authorList>
    </citation>
    <scope>IDENTIFICATION</scope>
</reference>
<feature type="domain" description="SAM" evidence="8">
    <location>
        <begin position="337"/>
        <end position="395"/>
    </location>
</feature>
<dbReference type="Proteomes" id="UP000472266">
    <property type="component" value="Chromosome 5"/>
</dbReference>
<feature type="region of interest" description="Disordered" evidence="7">
    <location>
        <begin position="169"/>
        <end position="199"/>
    </location>
</feature>
<dbReference type="InterPro" id="IPR037617">
    <property type="entry name" value="LIPB1/2_SAM_1"/>
</dbReference>
<evidence type="ECO:0000256" key="6">
    <source>
        <dbReference type="SAM" id="Coils"/>
    </source>
</evidence>
<keyword evidence="4 6" id="KW-0175">Coiled coil</keyword>
<dbReference type="FunFam" id="1.10.150.50:FF:000005">
    <property type="entry name" value="Liprin-beta-1 isoform 1"/>
    <property type="match status" value="1"/>
</dbReference>
<dbReference type="PROSITE" id="PS50105">
    <property type="entry name" value="SAM_DOMAIN"/>
    <property type="match status" value="3"/>
</dbReference>
<keyword evidence="2" id="KW-0597">Phosphoprotein</keyword>
<dbReference type="InterPro" id="IPR058914">
    <property type="entry name" value="LIPB1/2_CC"/>
</dbReference>
<keyword evidence="3" id="KW-0677">Repeat</keyword>
<dbReference type="CDD" id="cd09563">
    <property type="entry name" value="SAM_liprin-beta1_2_repeat1"/>
    <property type="match status" value="1"/>
</dbReference>
<organism evidence="9 10">
    <name type="scientific">Strigops habroptila</name>
    <name type="common">Kakapo</name>
    <dbReference type="NCBI Taxonomy" id="2489341"/>
    <lineage>
        <taxon>Eukaryota</taxon>
        <taxon>Metazoa</taxon>
        <taxon>Chordata</taxon>
        <taxon>Craniata</taxon>
        <taxon>Vertebrata</taxon>
        <taxon>Euteleostomi</taxon>
        <taxon>Archelosauria</taxon>
        <taxon>Archosauria</taxon>
        <taxon>Dinosauria</taxon>
        <taxon>Saurischia</taxon>
        <taxon>Theropoda</taxon>
        <taxon>Coelurosauria</taxon>
        <taxon>Aves</taxon>
        <taxon>Neognathae</taxon>
        <taxon>Neoaves</taxon>
        <taxon>Telluraves</taxon>
        <taxon>Australaves</taxon>
        <taxon>Psittaciformes</taxon>
        <taxon>Psittacidae</taxon>
        <taxon>Strigops</taxon>
    </lineage>
</organism>
<dbReference type="Gene3D" id="1.10.150.50">
    <property type="entry name" value="Transcription Factor, Ets-1"/>
    <property type="match status" value="3"/>
</dbReference>
<sequence>PPQCELLSRTSLETQKLDLMAEVSDLKIKLVGMEKEQSEYEEKQTKAEGLLQELRHLKIKVEELENERNQYEWKLKATKAEIAQLQEQLALKDAEIERLQSQLSRTSSHSEVAERDQEVQRLKIGMESLLAANEEKDRRIEELTLLLSQYRRVKEIMIAAHGDTENVDGTVVSDDLSPLSSGMDSGPQSPLSPENRKSPKGIKKIWGKIRRTQSGNFPADDLGLAEFRRGGLRATAGPRLSRSKETKGQKSDYNAPFAQWSTERVCNWLEDFGLGQYVIFARQWVTSGHMLLTATPQDMEKEMGIKHPLHRKKLVLAIKSINAKQDEKSAQLDHIWVTRWLDDIGLPQYKDQFHEARVDGRMLQYLTVNDLLFLKVTSQLHHLSIKCAIHVLHINGFNPHCLRRRPVEESNGSPSEVVQWSNHRVMEWLRSVDLAEYAPNLRGSGVHGALILLEPRFNGDTLAMLLNIPPQKTLLRRHLTTNFNVLIGPEAQQEKREITESTAYTPLTTTAKVRPRKLGFSHFGNLRKKKFDESTDYICPMDTNPGATNGSQKNYSGYKGLSPVTDRELDQVGQTD</sequence>
<evidence type="ECO:0000256" key="7">
    <source>
        <dbReference type="SAM" id="MobiDB-lite"/>
    </source>
</evidence>
<dbReference type="PANTHER" id="PTHR12587">
    <property type="entry name" value="LAR INTERACTING PROTEIN LIP -RELATED PROTEIN"/>
    <property type="match status" value="1"/>
</dbReference>